<accession>A0A0D2NQ07</accession>
<keyword evidence="3" id="KW-1185">Reference proteome</keyword>
<feature type="region of interest" description="Disordered" evidence="1">
    <location>
        <begin position="148"/>
        <end position="169"/>
    </location>
</feature>
<evidence type="ECO:0000313" key="3">
    <source>
        <dbReference type="Proteomes" id="UP000054498"/>
    </source>
</evidence>
<dbReference type="OrthoDB" id="540274at2759"/>
<dbReference type="InterPro" id="IPR023393">
    <property type="entry name" value="START-like_dom_sf"/>
</dbReference>
<sequence length="169" mass="18573">MEGKRIIDPFPREKHSLHVKKLRAPRGKGAADVVFTEAPRFNSLLRPREYVTCDAESRKDRFFVCKSVLVEDGPLQKAAKGHVRANLLFAMRVSPALDSEGRPGASHLQMVNWLDLGANTVPPLVSNAVTERWYFPGVVRRLNRHLRERGLAPQQQGGGAGGVAGGAKS</sequence>
<dbReference type="Gene3D" id="3.30.530.20">
    <property type="match status" value="1"/>
</dbReference>
<proteinExistence type="predicted"/>
<organism evidence="2 3">
    <name type="scientific">Monoraphidium neglectum</name>
    <dbReference type="NCBI Taxonomy" id="145388"/>
    <lineage>
        <taxon>Eukaryota</taxon>
        <taxon>Viridiplantae</taxon>
        <taxon>Chlorophyta</taxon>
        <taxon>core chlorophytes</taxon>
        <taxon>Chlorophyceae</taxon>
        <taxon>CS clade</taxon>
        <taxon>Sphaeropleales</taxon>
        <taxon>Selenastraceae</taxon>
        <taxon>Monoraphidium</taxon>
    </lineage>
</organism>
<evidence type="ECO:0000313" key="2">
    <source>
        <dbReference type="EMBL" id="KIZ06461.1"/>
    </source>
</evidence>
<evidence type="ECO:0000256" key="1">
    <source>
        <dbReference type="SAM" id="MobiDB-lite"/>
    </source>
</evidence>
<dbReference type="RefSeq" id="XP_013905480.1">
    <property type="nucleotide sequence ID" value="XM_014050026.1"/>
</dbReference>
<feature type="compositionally biased region" description="Gly residues" evidence="1">
    <location>
        <begin position="156"/>
        <end position="169"/>
    </location>
</feature>
<evidence type="ECO:0008006" key="4">
    <source>
        <dbReference type="Google" id="ProtNLM"/>
    </source>
</evidence>
<dbReference type="KEGG" id="mng:MNEG_1495"/>
<dbReference type="AlphaFoldDB" id="A0A0D2NQ07"/>
<gene>
    <name evidence="2" type="ORF">MNEG_1495</name>
</gene>
<reference evidence="2 3" key="1">
    <citation type="journal article" date="2013" name="BMC Genomics">
        <title>Reconstruction of the lipid metabolism for the microalga Monoraphidium neglectum from its genome sequence reveals characteristics suitable for biofuel production.</title>
        <authorList>
            <person name="Bogen C."/>
            <person name="Al-Dilaimi A."/>
            <person name="Albersmeier A."/>
            <person name="Wichmann J."/>
            <person name="Grundmann M."/>
            <person name="Rupp O."/>
            <person name="Lauersen K.J."/>
            <person name="Blifernez-Klassen O."/>
            <person name="Kalinowski J."/>
            <person name="Goesmann A."/>
            <person name="Mussgnug J.H."/>
            <person name="Kruse O."/>
        </authorList>
    </citation>
    <scope>NUCLEOTIDE SEQUENCE [LARGE SCALE GENOMIC DNA]</scope>
    <source>
        <strain evidence="2 3">SAG 48.87</strain>
    </source>
</reference>
<dbReference type="EMBL" id="KK100369">
    <property type="protein sequence ID" value="KIZ06461.1"/>
    <property type="molecule type" value="Genomic_DNA"/>
</dbReference>
<dbReference type="GeneID" id="25732562"/>
<name>A0A0D2NQ07_9CHLO</name>
<protein>
    <recommendedName>
        <fullName evidence="4">START domain-containing protein</fullName>
    </recommendedName>
</protein>
<dbReference type="Proteomes" id="UP000054498">
    <property type="component" value="Unassembled WGS sequence"/>
</dbReference>